<dbReference type="GO" id="GO:0006355">
    <property type="term" value="P:regulation of DNA-templated transcription"/>
    <property type="evidence" value="ECO:0007669"/>
    <property type="project" value="TreeGrafter"/>
</dbReference>
<dbReference type="Gene3D" id="3.40.50.2300">
    <property type="match status" value="1"/>
</dbReference>
<dbReference type="InterPro" id="IPR001789">
    <property type="entry name" value="Sig_transdc_resp-reg_receiver"/>
</dbReference>
<dbReference type="PROSITE" id="PS50110">
    <property type="entry name" value="RESPONSE_REGULATORY"/>
    <property type="match status" value="1"/>
</dbReference>
<dbReference type="PANTHER" id="PTHR48111:SF69">
    <property type="entry name" value="RESPONSE REGULATOR RECEIVER"/>
    <property type="match status" value="1"/>
</dbReference>
<dbReference type="PANTHER" id="PTHR48111">
    <property type="entry name" value="REGULATOR OF RPOS"/>
    <property type="match status" value="1"/>
</dbReference>
<dbReference type="AlphaFoldDB" id="A6LED9"/>
<dbReference type="GO" id="GO:0032993">
    <property type="term" value="C:protein-DNA complex"/>
    <property type="evidence" value="ECO:0007669"/>
    <property type="project" value="TreeGrafter"/>
</dbReference>
<evidence type="ECO:0000256" key="1">
    <source>
        <dbReference type="ARBA" id="ARBA00023125"/>
    </source>
</evidence>
<reference evidence="4 5" key="1">
    <citation type="journal article" date="2007" name="PLoS Biol.">
        <title>Evolution of symbiotic bacteria in the distal human intestine.</title>
        <authorList>
            <person name="Xu J."/>
            <person name="Mahowald M.A."/>
            <person name="Ley R.E."/>
            <person name="Lozupone C.A."/>
            <person name="Hamady M."/>
            <person name="Martens E.C."/>
            <person name="Henrissat B."/>
            <person name="Coutinho P.M."/>
            <person name="Minx P."/>
            <person name="Latreille P."/>
            <person name="Cordum H."/>
            <person name="Van Brunt A."/>
            <person name="Kim K."/>
            <person name="Fulton R.S."/>
            <person name="Fulton L.A."/>
            <person name="Clifton S.W."/>
            <person name="Wilson R.K."/>
            <person name="Knight R.D."/>
            <person name="Gordon J.I."/>
        </authorList>
    </citation>
    <scope>NUCLEOTIDE SEQUENCE [LARGE SCALE GENOMIC DNA]</scope>
    <source>
        <strain evidence="5">ATCC 8503 / DSM 20701 / CIP 104284 / JCM 5825 / NCTC 11152</strain>
    </source>
</reference>
<keyword evidence="1" id="KW-0238">DNA-binding</keyword>
<dbReference type="InterPro" id="IPR011006">
    <property type="entry name" value="CheY-like_superfamily"/>
</dbReference>
<dbReference type="GO" id="GO:0005829">
    <property type="term" value="C:cytosol"/>
    <property type="evidence" value="ECO:0007669"/>
    <property type="project" value="TreeGrafter"/>
</dbReference>
<dbReference type="InterPro" id="IPR007492">
    <property type="entry name" value="LytTR_DNA-bd_dom"/>
</dbReference>
<dbReference type="EMBL" id="CP000140">
    <property type="protein sequence ID" value="ABR44053.1"/>
    <property type="molecule type" value="Genomic_DNA"/>
</dbReference>
<accession>A6LED9</accession>
<dbReference type="STRING" id="435591.BDI_2328"/>
<dbReference type="eggNOG" id="COG3279">
    <property type="taxonomic scope" value="Bacteria"/>
</dbReference>
<dbReference type="PaxDb" id="435591-BDI_2328"/>
<organism evidence="4 5">
    <name type="scientific">Parabacteroides distasonis (strain ATCC 8503 / DSM 20701 / CIP 104284 / JCM 5825 / NCTC 11152)</name>
    <dbReference type="NCBI Taxonomy" id="435591"/>
    <lineage>
        <taxon>Bacteria</taxon>
        <taxon>Pseudomonadati</taxon>
        <taxon>Bacteroidota</taxon>
        <taxon>Bacteroidia</taxon>
        <taxon>Bacteroidales</taxon>
        <taxon>Tannerellaceae</taxon>
        <taxon>Parabacteroides</taxon>
    </lineage>
</organism>
<evidence type="ECO:0000313" key="4">
    <source>
        <dbReference type="EMBL" id="ABR44053.1"/>
    </source>
</evidence>
<dbReference type="SUPFAM" id="SSF52172">
    <property type="entry name" value="CheY-like"/>
    <property type="match status" value="1"/>
</dbReference>
<evidence type="ECO:0000313" key="5">
    <source>
        <dbReference type="Proteomes" id="UP000000566"/>
    </source>
</evidence>
<keyword evidence="5" id="KW-1185">Reference proteome</keyword>
<sequence length="257" mass="30048">MEACMEPEITVIIIDDDLGSIQKLQNDLLAFSEIRILDTATTAELGKRHILKYQPDLVFLDVELPDMSGFDLLDDIRDDILPNLRVVFYTVYDKYILDALRASAFDYLLKPYLIDELAALIERFHTTEPADVACMERSLRKILNRDSRFAIQTVSGLLLVRCEEIFLFQFLGDQRCWQIVLTSRTTHKLKMSTTAKDLLSINNTFVQISQDCIVNLTYLMFIENKTLRCEFYPPFQEEERIASHRYFKQLRERLDII</sequence>
<dbReference type="Gene3D" id="2.40.50.1020">
    <property type="entry name" value="LytTr DNA-binding domain"/>
    <property type="match status" value="1"/>
</dbReference>
<keyword evidence="2" id="KW-0597">Phosphoprotein</keyword>
<evidence type="ECO:0000256" key="2">
    <source>
        <dbReference type="PROSITE-ProRule" id="PRU00169"/>
    </source>
</evidence>
<dbReference type="SMART" id="SM00448">
    <property type="entry name" value="REC"/>
    <property type="match status" value="1"/>
</dbReference>
<dbReference type="Pfam" id="PF00072">
    <property type="entry name" value="Response_reg"/>
    <property type="match status" value="1"/>
</dbReference>
<dbReference type="GO" id="GO:0000976">
    <property type="term" value="F:transcription cis-regulatory region binding"/>
    <property type="evidence" value="ECO:0007669"/>
    <property type="project" value="TreeGrafter"/>
</dbReference>
<protein>
    <submittedName>
        <fullName evidence="4">Two-component system response regulator</fullName>
    </submittedName>
</protein>
<dbReference type="KEGG" id="pdi:BDI_2328"/>
<dbReference type="SMART" id="SM00850">
    <property type="entry name" value="LytTR"/>
    <property type="match status" value="1"/>
</dbReference>
<dbReference type="HOGENOM" id="CLU_000445_14_1_10"/>
<evidence type="ECO:0000259" key="3">
    <source>
        <dbReference type="PROSITE" id="PS50110"/>
    </source>
</evidence>
<dbReference type="InterPro" id="IPR039420">
    <property type="entry name" value="WalR-like"/>
</dbReference>
<dbReference type="Pfam" id="PF04397">
    <property type="entry name" value="LytTR"/>
    <property type="match status" value="1"/>
</dbReference>
<dbReference type="GO" id="GO:0000156">
    <property type="term" value="F:phosphorelay response regulator activity"/>
    <property type="evidence" value="ECO:0007669"/>
    <property type="project" value="TreeGrafter"/>
</dbReference>
<feature type="modified residue" description="4-aspartylphosphate" evidence="2">
    <location>
        <position position="61"/>
    </location>
</feature>
<dbReference type="Proteomes" id="UP000000566">
    <property type="component" value="Chromosome"/>
</dbReference>
<gene>
    <name evidence="4" type="ordered locus">BDI_2328</name>
</gene>
<feature type="domain" description="Response regulatory" evidence="3">
    <location>
        <begin position="10"/>
        <end position="125"/>
    </location>
</feature>
<name>A6LED9_PARD8</name>
<proteinExistence type="predicted"/>